<dbReference type="EMBL" id="FTPS01000001">
    <property type="protein sequence ID" value="SIT83472.1"/>
    <property type="molecule type" value="Genomic_DNA"/>
</dbReference>
<name>A0A1R3WZ52_9RHOB</name>
<sequence>MTRIVRLTVAIAFALSPVTAVHADPGHGKHHSESHRGANDRHRVAHCPPGLAKKNPPCVPPGQARQHEQRYGNRIGEILRIGDYAVIRDPQRYDLDRRQGWQYYRDENRIYRVDRDTRKILAILNLIEVLSN</sequence>
<evidence type="ECO:0008006" key="5">
    <source>
        <dbReference type="Google" id="ProtNLM"/>
    </source>
</evidence>
<dbReference type="AlphaFoldDB" id="A0A1R3WZ52"/>
<dbReference type="RefSeq" id="WP_076649642.1">
    <property type="nucleotide sequence ID" value="NZ_FTPS01000001.1"/>
</dbReference>
<organism evidence="3 4">
    <name type="scientific">Pontibaca methylaminivorans</name>
    <dbReference type="NCBI Taxonomy" id="515897"/>
    <lineage>
        <taxon>Bacteria</taxon>
        <taxon>Pseudomonadati</taxon>
        <taxon>Pseudomonadota</taxon>
        <taxon>Alphaproteobacteria</taxon>
        <taxon>Rhodobacterales</taxon>
        <taxon>Roseobacteraceae</taxon>
        <taxon>Pontibaca</taxon>
    </lineage>
</organism>
<proteinExistence type="predicted"/>
<evidence type="ECO:0000256" key="2">
    <source>
        <dbReference type="SAM" id="SignalP"/>
    </source>
</evidence>
<dbReference type="Proteomes" id="UP000192455">
    <property type="component" value="Unassembled WGS sequence"/>
</dbReference>
<protein>
    <recommendedName>
        <fullName evidence="5">Regulator RcnB of Ni and Co efflux</fullName>
    </recommendedName>
</protein>
<evidence type="ECO:0000313" key="4">
    <source>
        <dbReference type="Proteomes" id="UP000192455"/>
    </source>
</evidence>
<dbReference type="Gene3D" id="3.10.450.160">
    <property type="entry name" value="inner membrane protein cigr"/>
    <property type="match status" value="1"/>
</dbReference>
<evidence type="ECO:0000256" key="1">
    <source>
        <dbReference type="SAM" id="MobiDB-lite"/>
    </source>
</evidence>
<feature type="region of interest" description="Disordered" evidence="1">
    <location>
        <begin position="23"/>
        <end position="42"/>
    </location>
</feature>
<keyword evidence="4" id="KW-1185">Reference proteome</keyword>
<feature type="chain" id="PRO_5012751707" description="Regulator RcnB of Ni and Co efflux" evidence="2">
    <location>
        <begin position="24"/>
        <end position="132"/>
    </location>
</feature>
<keyword evidence="2" id="KW-0732">Signal</keyword>
<gene>
    <name evidence="3" type="ORF">SAMN05421849_1913</name>
</gene>
<feature type="signal peptide" evidence="2">
    <location>
        <begin position="1"/>
        <end position="23"/>
    </location>
</feature>
<reference evidence="3 4" key="1">
    <citation type="submission" date="2017-01" db="EMBL/GenBank/DDBJ databases">
        <authorList>
            <person name="Mah S.A."/>
            <person name="Swanson W.J."/>
            <person name="Moy G.W."/>
            <person name="Vacquier V.D."/>
        </authorList>
    </citation>
    <scope>NUCLEOTIDE SEQUENCE [LARGE SCALE GENOMIC DNA]</scope>
    <source>
        <strain evidence="3 4">DSM 21219</strain>
    </source>
</reference>
<accession>A0A1R3WZ52</accession>
<evidence type="ECO:0000313" key="3">
    <source>
        <dbReference type="EMBL" id="SIT83472.1"/>
    </source>
</evidence>